<comment type="caution">
    <text evidence="3">The sequence shown here is derived from an EMBL/GenBank/DDBJ whole genome shotgun (WGS) entry which is preliminary data.</text>
</comment>
<dbReference type="AlphaFoldDB" id="A0A2K1Q0Z3"/>
<keyword evidence="3" id="KW-0378">Hydrolase</keyword>
<keyword evidence="4" id="KW-1185">Reference proteome</keyword>
<dbReference type="Proteomes" id="UP000236220">
    <property type="component" value="Unassembled WGS sequence"/>
</dbReference>
<evidence type="ECO:0000256" key="1">
    <source>
        <dbReference type="ARBA" id="ARBA00038310"/>
    </source>
</evidence>
<evidence type="ECO:0000313" key="4">
    <source>
        <dbReference type="Proteomes" id="UP000236220"/>
    </source>
</evidence>
<organism evidence="3 4">
    <name type="scientific">Solilutibacter silvestris</name>
    <dbReference type="NCBI Taxonomy" id="1645665"/>
    <lineage>
        <taxon>Bacteria</taxon>
        <taxon>Pseudomonadati</taxon>
        <taxon>Pseudomonadota</taxon>
        <taxon>Gammaproteobacteria</taxon>
        <taxon>Lysobacterales</taxon>
        <taxon>Lysobacteraceae</taxon>
        <taxon>Solilutibacter</taxon>
    </lineage>
</organism>
<proteinExistence type="inferred from homology"/>
<evidence type="ECO:0000313" key="3">
    <source>
        <dbReference type="EMBL" id="PNS08719.1"/>
    </source>
</evidence>
<comment type="similarity">
    <text evidence="1">Belongs to the metallo-dependent hydrolases superfamily.</text>
</comment>
<dbReference type="RefSeq" id="WP_103073863.1">
    <property type="nucleotide sequence ID" value="NZ_NPZB01000001.1"/>
</dbReference>
<dbReference type="GO" id="GO:0016787">
    <property type="term" value="F:hydrolase activity"/>
    <property type="evidence" value="ECO:0007669"/>
    <property type="project" value="UniProtKB-KW"/>
</dbReference>
<dbReference type="PANTHER" id="PTHR43569:SF2">
    <property type="entry name" value="AMIDOHYDROLASE-RELATED DOMAIN-CONTAINING PROTEIN"/>
    <property type="match status" value="1"/>
</dbReference>
<sequence length="288" mass="31956">MTRIDAHQHFWRYDTQAYPWIDAGMAALRGDRLPVELKPLLDADGIDGCIAVQARADETENAFLLDLATAHPWIVAVVGWLDLFAENVESRLEHWRQHAKFRGVRHLLQDDADVAATIADARFARGVVAVQRNGLVYDVLVRGPRQLTPAVALCARHDRHWLVLDHLGKPDIDGAPSPVWRRAMLELGTMPHVYCKVSGLVTEVAGIHIDRDAIHRHLDAALECFGAERLMFGSDWPVCLLRAGYADVAALVADWSRQLSPDEQARLWGGSALHCYGVQGWPGSAHGP</sequence>
<dbReference type="Gene3D" id="3.20.20.140">
    <property type="entry name" value="Metal-dependent hydrolases"/>
    <property type="match status" value="1"/>
</dbReference>
<feature type="domain" description="Amidohydrolase-related" evidence="2">
    <location>
        <begin position="4"/>
        <end position="277"/>
    </location>
</feature>
<evidence type="ECO:0000259" key="2">
    <source>
        <dbReference type="Pfam" id="PF04909"/>
    </source>
</evidence>
<protein>
    <submittedName>
        <fullName evidence="3">Putative metal-dependent hydrolase of the TIM-barrel fold</fullName>
    </submittedName>
</protein>
<dbReference type="InterPro" id="IPR032466">
    <property type="entry name" value="Metal_Hydrolase"/>
</dbReference>
<reference evidence="3 4" key="1">
    <citation type="submission" date="2017-08" db="EMBL/GenBank/DDBJ databases">
        <title>Lysobacter sylvestris genome.</title>
        <authorList>
            <person name="Zhang D.-C."/>
            <person name="Albuquerque L."/>
            <person name="Franca L."/>
            <person name="Froufe H.J.C."/>
            <person name="Barroso C."/>
            <person name="Egas C."/>
            <person name="Da Costa M."/>
            <person name="Margesin R."/>
        </authorList>
    </citation>
    <scope>NUCLEOTIDE SEQUENCE [LARGE SCALE GENOMIC DNA]</scope>
    <source>
        <strain evidence="3 4">AM20-91</strain>
    </source>
</reference>
<dbReference type="EMBL" id="NPZB01000001">
    <property type="protein sequence ID" value="PNS08719.1"/>
    <property type="molecule type" value="Genomic_DNA"/>
</dbReference>
<name>A0A2K1Q0Z3_9GAMM</name>
<dbReference type="Pfam" id="PF04909">
    <property type="entry name" value="Amidohydro_2"/>
    <property type="match status" value="1"/>
</dbReference>
<dbReference type="PANTHER" id="PTHR43569">
    <property type="entry name" value="AMIDOHYDROLASE"/>
    <property type="match status" value="1"/>
</dbReference>
<dbReference type="OrthoDB" id="9787654at2"/>
<dbReference type="InterPro" id="IPR006680">
    <property type="entry name" value="Amidohydro-rel"/>
</dbReference>
<gene>
    <name evidence="3" type="ORF">Lysil_0348</name>
</gene>
<accession>A0A2K1Q0Z3</accession>
<dbReference type="InterPro" id="IPR052350">
    <property type="entry name" value="Metallo-dep_Lactonases"/>
</dbReference>
<dbReference type="SUPFAM" id="SSF51556">
    <property type="entry name" value="Metallo-dependent hydrolases"/>
    <property type="match status" value="1"/>
</dbReference>